<keyword evidence="1" id="KW-0732">Signal</keyword>
<dbReference type="InterPro" id="IPR013424">
    <property type="entry name" value="Ice-binding_C"/>
</dbReference>
<reference evidence="3" key="1">
    <citation type="submission" date="2014-10" db="EMBL/GenBank/DDBJ databases">
        <title>Massilia sp. genome.</title>
        <authorList>
            <person name="Xu B."/>
            <person name="Dai L."/>
            <person name="Huang Z."/>
        </authorList>
    </citation>
    <scope>NUCLEOTIDE SEQUENCE [LARGE SCALE GENOMIC DNA]</scope>
    <source>
        <strain evidence="3">CFS-1</strain>
    </source>
</reference>
<gene>
    <name evidence="3" type="ORF">NM04_07430</name>
</gene>
<organism evidence="3 4">
    <name type="scientific">Massilia aurea</name>
    <dbReference type="NCBI Taxonomy" id="373040"/>
    <lineage>
        <taxon>Bacteria</taxon>
        <taxon>Pseudomonadati</taxon>
        <taxon>Pseudomonadota</taxon>
        <taxon>Betaproteobacteria</taxon>
        <taxon>Burkholderiales</taxon>
        <taxon>Oxalobacteraceae</taxon>
        <taxon>Telluria group</taxon>
        <taxon>Massilia</taxon>
    </lineage>
</organism>
<dbReference type="AlphaFoldDB" id="A0A422QN13"/>
<dbReference type="EMBL" id="JSAB01000063">
    <property type="protein sequence ID" value="RNF31385.1"/>
    <property type="molecule type" value="Genomic_DNA"/>
</dbReference>
<keyword evidence="4" id="KW-1185">Reference proteome</keyword>
<proteinExistence type="predicted"/>
<feature type="signal peptide" evidence="1">
    <location>
        <begin position="1"/>
        <end position="21"/>
    </location>
</feature>
<name>A0A422QN13_9BURK</name>
<dbReference type="RefSeq" id="WP_123068903.1">
    <property type="nucleotide sequence ID" value="NZ_JSAB01000063.1"/>
</dbReference>
<comment type="caution">
    <text evidence="3">The sequence shown here is derived from an EMBL/GenBank/DDBJ whole genome shotgun (WGS) entry which is preliminary data.</text>
</comment>
<feature type="domain" description="Ice-binding protein C-terminal" evidence="2">
    <location>
        <begin position="179"/>
        <end position="202"/>
    </location>
</feature>
<dbReference type="Proteomes" id="UP000283254">
    <property type="component" value="Unassembled WGS sequence"/>
</dbReference>
<dbReference type="Pfam" id="PF07589">
    <property type="entry name" value="PEP-CTERM"/>
    <property type="match status" value="1"/>
</dbReference>
<feature type="chain" id="PRO_5019498326" description="Ice-binding protein C-terminal domain-containing protein" evidence="1">
    <location>
        <begin position="22"/>
        <end position="205"/>
    </location>
</feature>
<evidence type="ECO:0000259" key="2">
    <source>
        <dbReference type="Pfam" id="PF07589"/>
    </source>
</evidence>
<evidence type="ECO:0000313" key="4">
    <source>
        <dbReference type="Proteomes" id="UP000283254"/>
    </source>
</evidence>
<evidence type="ECO:0000313" key="3">
    <source>
        <dbReference type="EMBL" id="RNF31385.1"/>
    </source>
</evidence>
<evidence type="ECO:0000256" key="1">
    <source>
        <dbReference type="SAM" id="SignalP"/>
    </source>
</evidence>
<protein>
    <recommendedName>
        <fullName evidence="2">Ice-binding protein C-terminal domain-containing protein</fullName>
    </recommendedName>
</protein>
<sequence length="205" mass="20857">MKQLLALLTVSASMFAAPSHAAVVYTSAADFLPQVAAGAYTETFSAPDFSIPPTMNFAGGAYSYTASATDGVWLSGSFLGTYRSTNALAITFTGATVTAIGGNFFNSSNADEFLSTMITIALSDGTSTSLSPLSLADSYRGFTSLVGIASITLTAATGLNFASVDNLTIGTAIGELPVDVPEPASIALLGAGLLGVGALRRRRQS</sequence>
<accession>A0A422QN13</accession>
<dbReference type="OrthoDB" id="9167324at2"/>
<dbReference type="NCBIfam" id="TIGR02595">
    <property type="entry name" value="PEP_CTERM"/>
    <property type="match status" value="1"/>
</dbReference>